<dbReference type="PANTHER" id="PTHR36115">
    <property type="entry name" value="PROLINE-RICH ANTIGEN HOMOLOG-RELATED"/>
    <property type="match status" value="1"/>
</dbReference>
<evidence type="ECO:0000313" key="8">
    <source>
        <dbReference type="EMBL" id="KKN95349.1"/>
    </source>
</evidence>
<evidence type="ECO:0000256" key="6">
    <source>
        <dbReference type="SAM" id="Phobius"/>
    </source>
</evidence>
<feature type="transmembrane region" description="Helical" evidence="6">
    <location>
        <begin position="21"/>
        <end position="42"/>
    </location>
</feature>
<comment type="subcellular location">
    <subcellularLocation>
        <location evidence="1">Cell membrane</location>
        <topology evidence="1">Multi-pass membrane protein</topology>
    </subcellularLocation>
</comment>
<sequence>MAVKQLKPVGDFPTPGLAGRLASAFYDFLLCLGLVMVITLLYQQGVLRQLYGSDTLRAMSEAGTLDHDPVLSIVVLLSLFAFFGTFWTLKGQTLGMQVWRLRVEQAEGHSITWRQAVIRFLVAFPAWLLGGLGILWALWDRQSRTWQDIASGTRLVKLPKTKG</sequence>
<accession>A0A0F9UUH1</accession>
<protein>
    <recommendedName>
        <fullName evidence="7">RDD domain-containing protein</fullName>
    </recommendedName>
</protein>
<evidence type="ECO:0000256" key="4">
    <source>
        <dbReference type="ARBA" id="ARBA00022989"/>
    </source>
</evidence>
<feature type="transmembrane region" description="Helical" evidence="6">
    <location>
        <begin position="70"/>
        <end position="89"/>
    </location>
</feature>
<dbReference type="InterPro" id="IPR010432">
    <property type="entry name" value="RDD"/>
</dbReference>
<feature type="domain" description="RDD" evidence="7">
    <location>
        <begin position="15"/>
        <end position="152"/>
    </location>
</feature>
<comment type="caution">
    <text evidence="8">The sequence shown here is derived from an EMBL/GenBank/DDBJ whole genome shotgun (WGS) entry which is preliminary data.</text>
</comment>
<proteinExistence type="predicted"/>
<dbReference type="AlphaFoldDB" id="A0A0F9UUH1"/>
<evidence type="ECO:0000259" key="7">
    <source>
        <dbReference type="Pfam" id="PF06271"/>
    </source>
</evidence>
<evidence type="ECO:0000256" key="1">
    <source>
        <dbReference type="ARBA" id="ARBA00004651"/>
    </source>
</evidence>
<evidence type="ECO:0000256" key="2">
    <source>
        <dbReference type="ARBA" id="ARBA00022475"/>
    </source>
</evidence>
<reference evidence="8" key="1">
    <citation type="journal article" date="2015" name="Nature">
        <title>Complex archaea that bridge the gap between prokaryotes and eukaryotes.</title>
        <authorList>
            <person name="Spang A."/>
            <person name="Saw J.H."/>
            <person name="Jorgensen S.L."/>
            <person name="Zaremba-Niedzwiedzka K."/>
            <person name="Martijn J."/>
            <person name="Lind A.E."/>
            <person name="van Eijk R."/>
            <person name="Schleper C."/>
            <person name="Guy L."/>
            <person name="Ettema T.J."/>
        </authorList>
    </citation>
    <scope>NUCLEOTIDE SEQUENCE</scope>
</reference>
<evidence type="ECO:0000256" key="3">
    <source>
        <dbReference type="ARBA" id="ARBA00022692"/>
    </source>
</evidence>
<keyword evidence="3 6" id="KW-0812">Transmembrane</keyword>
<dbReference type="Pfam" id="PF06271">
    <property type="entry name" value="RDD"/>
    <property type="match status" value="1"/>
</dbReference>
<keyword evidence="2" id="KW-1003">Cell membrane</keyword>
<gene>
    <name evidence="8" type="ORF">LCGC14_0178760</name>
</gene>
<keyword evidence="5 6" id="KW-0472">Membrane</keyword>
<dbReference type="GO" id="GO:0005886">
    <property type="term" value="C:plasma membrane"/>
    <property type="evidence" value="ECO:0007669"/>
    <property type="project" value="UniProtKB-SubCell"/>
</dbReference>
<name>A0A0F9UUH1_9ZZZZ</name>
<evidence type="ECO:0000256" key="5">
    <source>
        <dbReference type="ARBA" id="ARBA00023136"/>
    </source>
</evidence>
<feature type="transmembrane region" description="Helical" evidence="6">
    <location>
        <begin position="117"/>
        <end position="139"/>
    </location>
</feature>
<organism evidence="8">
    <name type="scientific">marine sediment metagenome</name>
    <dbReference type="NCBI Taxonomy" id="412755"/>
    <lineage>
        <taxon>unclassified sequences</taxon>
        <taxon>metagenomes</taxon>
        <taxon>ecological metagenomes</taxon>
    </lineage>
</organism>
<dbReference type="EMBL" id="LAZR01000071">
    <property type="protein sequence ID" value="KKN95349.1"/>
    <property type="molecule type" value="Genomic_DNA"/>
</dbReference>
<dbReference type="InterPro" id="IPR051791">
    <property type="entry name" value="Pra-immunoreactive"/>
</dbReference>
<dbReference type="PANTHER" id="PTHR36115:SF10">
    <property type="entry name" value="RDD DOMAIN-CONTAINING PROTEIN"/>
    <property type="match status" value="1"/>
</dbReference>
<keyword evidence="4 6" id="KW-1133">Transmembrane helix</keyword>